<name>A0A418T8D5_9RHOB</name>
<evidence type="ECO:0000256" key="7">
    <source>
        <dbReference type="SAM" id="Phobius"/>
    </source>
</evidence>
<evidence type="ECO:0000256" key="5">
    <source>
        <dbReference type="ARBA" id="ARBA00022989"/>
    </source>
</evidence>
<sequence>MGQELFLGEMNRALMTVLIVSAPALVVAIIIGIAVGLFQALTQIQDQTLPQAVKLIAVMLVVIFLGSLMAVQVGNLTGRMLDIFPEVTR</sequence>
<dbReference type="EMBL" id="QZCG01000001">
    <property type="protein sequence ID" value="RJE89479.1"/>
    <property type="molecule type" value="Genomic_DNA"/>
</dbReference>
<keyword evidence="8" id="KW-0966">Cell projection</keyword>
<dbReference type="AlphaFoldDB" id="A0A418T8D5"/>
<dbReference type="PANTHER" id="PTHR34040:SF2">
    <property type="entry name" value="FLAGELLAR BIOSYNTHETIC PROTEIN FLIQ"/>
    <property type="match status" value="1"/>
</dbReference>
<evidence type="ECO:0000256" key="3">
    <source>
        <dbReference type="ARBA" id="ARBA00022475"/>
    </source>
</evidence>
<evidence type="ECO:0000313" key="9">
    <source>
        <dbReference type="Proteomes" id="UP000284202"/>
    </source>
</evidence>
<dbReference type="InterPro" id="IPR002191">
    <property type="entry name" value="Bac_export_3"/>
</dbReference>
<evidence type="ECO:0000256" key="1">
    <source>
        <dbReference type="ARBA" id="ARBA00004651"/>
    </source>
</evidence>
<accession>A0A418T8D5</accession>
<dbReference type="GO" id="GO:0009306">
    <property type="term" value="P:protein secretion"/>
    <property type="evidence" value="ECO:0007669"/>
    <property type="project" value="InterPro"/>
</dbReference>
<keyword evidence="6 7" id="KW-0472">Membrane</keyword>
<keyword evidence="3" id="KW-1003">Cell membrane</keyword>
<reference evidence="9" key="1">
    <citation type="submission" date="2018-09" db="EMBL/GenBank/DDBJ databases">
        <title>Acidovorax cavernicola nov. sp. isolated from Gruta de las Maravillas (Aracena, Spain).</title>
        <authorList>
            <person name="Jurado V."/>
            <person name="Gutierrez-Patricio S."/>
            <person name="Gonzalez-Pimentel J.L."/>
            <person name="Miller A.Z."/>
            <person name="Laiz L."/>
            <person name="Saiz-Jimenez C."/>
        </authorList>
    </citation>
    <scope>NUCLEOTIDE SEQUENCE [LARGE SCALE GENOMIC DNA]</scope>
    <source>
        <strain evidence="9">1011MAR3C25</strain>
    </source>
</reference>
<keyword evidence="8" id="KW-0282">Flagellum</keyword>
<comment type="subcellular location">
    <subcellularLocation>
        <location evidence="1">Cell membrane</location>
        <topology evidence="1">Multi-pass membrane protein</topology>
    </subcellularLocation>
</comment>
<keyword evidence="8" id="KW-0969">Cilium</keyword>
<dbReference type="GO" id="GO:0005886">
    <property type="term" value="C:plasma membrane"/>
    <property type="evidence" value="ECO:0007669"/>
    <property type="project" value="UniProtKB-SubCell"/>
</dbReference>
<dbReference type="PRINTS" id="PR00952">
    <property type="entry name" value="TYPE3IMQPROT"/>
</dbReference>
<organism evidence="8 9">
    <name type="scientific">Paracoccus onubensis</name>
    <dbReference type="NCBI Taxonomy" id="1675788"/>
    <lineage>
        <taxon>Bacteria</taxon>
        <taxon>Pseudomonadati</taxon>
        <taxon>Pseudomonadota</taxon>
        <taxon>Alphaproteobacteria</taxon>
        <taxon>Rhodobacterales</taxon>
        <taxon>Paracoccaceae</taxon>
        <taxon>Paracoccus</taxon>
    </lineage>
</organism>
<evidence type="ECO:0000256" key="4">
    <source>
        <dbReference type="ARBA" id="ARBA00022692"/>
    </source>
</evidence>
<evidence type="ECO:0000313" key="8">
    <source>
        <dbReference type="EMBL" id="RJE89479.1"/>
    </source>
</evidence>
<keyword evidence="9" id="KW-1185">Reference proteome</keyword>
<dbReference type="Pfam" id="PF01313">
    <property type="entry name" value="Bac_export_3"/>
    <property type="match status" value="1"/>
</dbReference>
<protein>
    <submittedName>
        <fullName evidence="8">Flagellar biosynthetic protein FliQ</fullName>
    </submittedName>
</protein>
<feature type="transmembrane region" description="Helical" evidence="7">
    <location>
        <begin position="12"/>
        <end position="40"/>
    </location>
</feature>
<dbReference type="PIRSF" id="PIRSF004669">
    <property type="entry name" value="FliQ"/>
    <property type="match status" value="1"/>
</dbReference>
<comment type="similarity">
    <text evidence="2">Belongs to the FliQ/MopD/SpaQ family.</text>
</comment>
<dbReference type="PANTHER" id="PTHR34040">
    <property type="entry name" value="FLAGELLAR BIOSYNTHETIC PROTEIN FLIQ"/>
    <property type="match status" value="1"/>
</dbReference>
<evidence type="ECO:0000256" key="2">
    <source>
        <dbReference type="ARBA" id="ARBA00006156"/>
    </source>
</evidence>
<dbReference type="OrthoDB" id="9806440at2"/>
<comment type="caution">
    <text evidence="8">The sequence shown here is derived from an EMBL/GenBank/DDBJ whole genome shotgun (WGS) entry which is preliminary data.</text>
</comment>
<feature type="transmembrane region" description="Helical" evidence="7">
    <location>
        <begin position="52"/>
        <end position="71"/>
    </location>
</feature>
<dbReference type="Proteomes" id="UP000284202">
    <property type="component" value="Unassembled WGS sequence"/>
</dbReference>
<gene>
    <name evidence="8" type="ORF">D3P04_02310</name>
</gene>
<proteinExistence type="inferred from homology"/>
<keyword evidence="5 7" id="KW-1133">Transmembrane helix</keyword>
<keyword evidence="4 7" id="KW-0812">Transmembrane</keyword>
<evidence type="ECO:0000256" key="6">
    <source>
        <dbReference type="ARBA" id="ARBA00023136"/>
    </source>
</evidence>